<dbReference type="RefSeq" id="WP_203376796.1">
    <property type="nucleotide sequence ID" value="NZ_JAENHP010000004.1"/>
</dbReference>
<name>A0ABS2AAG2_9ACTN</name>
<gene>
    <name evidence="2" type="ORF">JIG36_14375</name>
</gene>
<dbReference type="EMBL" id="JAENHP010000004">
    <property type="protein sequence ID" value="MBM2616745.1"/>
    <property type="molecule type" value="Genomic_DNA"/>
</dbReference>
<protein>
    <submittedName>
        <fullName evidence="2">Uncharacterized protein</fullName>
    </submittedName>
</protein>
<feature type="transmembrane region" description="Helical" evidence="1">
    <location>
        <begin position="112"/>
        <end position="129"/>
    </location>
</feature>
<feature type="transmembrane region" description="Helical" evidence="1">
    <location>
        <begin position="40"/>
        <end position="59"/>
    </location>
</feature>
<feature type="transmembrane region" description="Helical" evidence="1">
    <location>
        <begin position="71"/>
        <end position="92"/>
    </location>
</feature>
<keyword evidence="3" id="KW-1185">Reference proteome</keyword>
<organism evidence="2 3">
    <name type="scientific">Paractinoplanes ovalisporus</name>
    <dbReference type="NCBI Taxonomy" id="2810368"/>
    <lineage>
        <taxon>Bacteria</taxon>
        <taxon>Bacillati</taxon>
        <taxon>Actinomycetota</taxon>
        <taxon>Actinomycetes</taxon>
        <taxon>Micromonosporales</taxon>
        <taxon>Micromonosporaceae</taxon>
        <taxon>Paractinoplanes</taxon>
    </lineage>
</organism>
<evidence type="ECO:0000256" key="1">
    <source>
        <dbReference type="SAM" id="Phobius"/>
    </source>
</evidence>
<proteinExistence type="predicted"/>
<keyword evidence="1" id="KW-1133">Transmembrane helix</keyword>
<reference evidence="2 3" key="1">
    <citation type="submission" date="2021-01" db="EMBL/GenBank/DDBJ databases">
        <title>Actinoplanes sp. nov. LDG1-06 isolated from lichen.</title>
        <authorList>
            <person name="Saeng-In P."/>
            <person name="Phongsopitanun W."/>
            <person name="Kanchanasin P."/>
            <person name="Yuki M."/>
            <person name="Kudo T."/>
            <person name="Ohkuma M."/>
            <person name="Tanasupawat S."/>
        </authorList>
    </citation>
    <scope>NUCLEOTIDE SEQUENCE [LARGE SCALE GENOMIC DNA]</scope>
    <source>
        <strain evidence="2 3">LDG1-06</strain>
    </source>
</reference>
<accession>A0ABS2AAG2</accession>
<comment type="caution">
    <text evidence="2">The sequence shown here is derived from an EMBL/GenBank/DDBJ whole genome shotgun (WGS) entry which is preliminary data.</text>
</comment>
<keyword evidence="1" id="KW-0812">Transmembrane</keyword>
<evidence type="ECO:0000313" key="3">
    <source>
        <dbReference type="Proteomes" id="UP000632138"/>
    </source>
</evidence>
<dbReference type="Proteomes" id="UP000632138">
    <property type="component" value="Unassembled WGS sequence"/>
</dbReference>
<feature type="transmembrane region" description="Helical" evidence="1">
    <location>
        <begin position="136"/>
        <end position="155"/>
    </location>
</feature>
<feature type="transmembrane region" description="Helical" evidence="1">
    <location>
        <begin position="161"/>
        <end position="184"/>
    </location>
</feature>
<keyword evidence="1" id="KW-0472">Membrane</keyword>
<evidence type="ECO:0000313" key="2">
    <source>
        <dbReference type="EMBL" id="MBM2616745.1"/>
    </source>
</evidence>
<sequence>MTESMLYRLAAIAGLTGGGLTVLAAARRAGLVPENALTHALAPPATALLLFTLTAFYLVQRGSAGRVGLVGFVLNHLGLSGLFAIEFLTHAVLQYQDAAGRERILTGPGRPYFLVVALIFLIGVLVFGFASWRAGVLPRGALVLYAAGLSAAALRTSVPEAVYLGGLLVGSAGVLWLSTALLGYSRMRPSTAPSAMSRRN</sequence>